<comment type="caution">
    <text evidence="7">The sequence shown here is derived from an EMBL/GenBank/DDBJ whole genome shotgun (WGS) entry which is preliminary data.</text>
</comment>
<feature type="domain" description="Core-binding (CB)" evidence="6">
    <location>
        <begin position="1"/>
        <end position="86"/>
    </location>
</feature>
<protein>
    <submittedName>
        <fullName evidence="7">Tyrosine-type recombinase/integrase</fullName>
    </submittedName>
</protein>
<dbReference type="PANTHER" id="PTHR30349">
    <property type="entry name" value="PHAGE INTEGRASE-RELATED"/>
    <property type="match status" value="1"/>
</dbReference>
<accession>A0A7X2TEC5</accession>
<evidence type="ECO:0000259" key="5">
    <source>
        <dbReference type="PROSITE" id="PS51898"/>
    </source>
</evidence>
<dbReference type="PANTHER" id="PTHR30349:SF81">
    <property type="entry name" value="TYROSINE RECOMBINASE XERC"/>
    <property type="match status" value="1"/>
</dbReference>
<dbReference type="Pfam" id="PF02899">
    <property type="entry name" value="Phage_int_SAM_1"/>
    <property type="match status" value="1"/>
</dbReference>
<dbReference type="InterPro" id="IPR002104">
    <property type="entry name" value="Integrase_catalytic"/>
</dbReference>
<dbReference type="GO" id="GO:0015074">
    <property type="term" value="P:DNA integration"/>
    <property type="evidence" value="ECO:0007669"/>
    <property type="project" value="UniProtKB-KW"/>
</dbReference>
<dbReference type="InterPro" id="IPR011010">
    <property type="entry name" value="DNA_brk_join_enz"/>
</dbReference>
<feature type="domain" description="Tyr recombinase" evidence="5">
    <location>
        <begin position="106"/>
        <end position="288"/>
    </location>
</feature>
<sequence length="314" mass="35881">MKTERALERYRVELTMNEGKSPRTVSSYLQDLELYLNFLNEQGVSDTEDITPALVESFITQQAQQKAPSSIARMASSIRSFHHYLSFLYETPDPSVSLEVHRGPGKLPVYGTVEEIRTLLGSFDDSDPRQCLYHAILEIIYSCGLRVSEAVGLTLNRVDLETGFVRVEGKGNKERIVPIPHGSIPILKHYRDTVRPLYEKKKSNLFFVNRLGNKVTTQSVEEIMRRKKTELGFKKKLTPHKLRHSYATHMLEGGADLRSIQEMLGHSSISTTQIYTHTGNETLRKSYDEHHPGELNEDLGDIVVKPWKKQKKQK</sequence>
<dbReference type="Pfam" id="PF00589">
    <property type="entry name" value="Phage_integrase"/>
    <property type="match status" value="1"/>
</dbReference>
<dbReference type="SUPFAM" id="SSF56349">
    <property type="entry name" value="DNA breaking-rejoining enzymes"/>
    <property type="match status" value="1"/>
</dbReference>
<dbReference type="EMBL" id="VUMN01000001">
    <property type="protein sequence ID" value="MSS57484.1"/>
    <property type="molecule type" value="Genomic_DNA"/>
</dbReference>
<dbReference type="InterPro" id="IPR004107">
    <property type="entry name" value="Integrase_SAM-like_N"/>
</dbReference>
<gene>
    <name evidence="7" type="ORF">FYJ51_00965</name>
</gene>
<name>A0A7X2TEC5_9FIRM</name>
<dbReference type="InterPro" id="IPR010998">
    <property type="entry name" value="Integrase_recombinase_N"/>
</dbReference>
<dbReference type="RefSeq" id="WP_154502245.1">
    <property type="nucleotide sequence ID" value="NZ_VUMN01000001.1"/>
</dbReference>
<dbReference type="PROSITE" id="PS51898">
    <property type="entry name" value="TYR_RECOMBINASE"/>
    <property type="match status" value="1"/>
</dbReference>
<evidence type="ECO:0000256" key="2">
    <source>
        <dbReference type="ARBA" id="ARBA00023125"/>
    </source>
</evidence>
<dbReference type="GO" id="GO:0006310">
    <property type="term" value="P:DNA recombination"/>
    <property type="evidence" value="ECO:0007669"/>
    <property type="project" value="UniProtKB-KW"/>
</dbReference>
<dbReference type="Gene3D" id="1.10.443.10">
    <property type="entry name" value="Intergrase catalytic core"/>
    <property type="match status" value="1"/>
</dbReference>
<dbReference type="AlphaFoldDB" id="A0A7X2TEC5"/>
<evidence type="ECO:0000313" key="7">
    <source>
        <dbReference type="EMBL" id="MSS57484.1"/>
    </source>
</evidence>
<dbReference type="Proteomes" id="UP000461880">
    <property type="component" value="Unassembled WGS sequence"/>
</dbReference>
<dbReference type="InterPro" id="IPR044068">
    <property type="entry name" value="CB"/>
</dbReference>
<keyword evidence="8" id="KW-1185">Reference proteome</keyword>
<dbReference type="PROSITE" id="PS51900">
    <property type="entry name" value="CB"/>
    <property type="match status" value="1"/>
</dbReference>
<evidence type="ECO:0000256" key="4">
    <source>
        <dbReference type="PROSITE-ProRule" id="PRU01248"/>
    </source>
</evidence>
<dbReference type="InterPro" id="IPR013762">
    <property type="entry name" value="Integrase-like_cat_sf"/>
</dbReference>
<keyword evidence="1" id="KW-0229">DNA integration</keyword>
<dbReference type="GO" id="GO:0003677">
    <property type="term" value="F:DNA binding"/>
    <property type="evidence" value="ECO:0007669"/>
    <property type="project" value="UniProtKB-UniRule"/>
</dbReference>
<dbReference type="CDD" id="cd00798">
    <property type="entry name" value="INT_XerDC_C"/>
    <property type="match status" value="1"/>
</dbReference>
<proteinExistence type="predicted"/>
<evidence type="ECO:0000256" key="1">
    <source>
        <dbReference type="ARBA" id="ARBA00022908"/>
    </source>
</evidence>
<keyword evidence="3" id="KW-0233">DNA recombination</keyword>
<reference evidence="7 8" key="1">
    <citation type="submission" date="2019-08" db="EMBL/GenBank/DDBJ databases">
        <title>In-depth cultivation of the pig gut microbiome towards novel bacterial diversity and tailored functional studies.</title>
        <authorList>
            <person name="Wylensek D."/>
            <person name="Hitch T.C.A."/>
            <person name="Clavel T."/>
        </authorList>
    </citation>
    <scope>NUCLEOTIDE SEQUENCE [LARGE SCALE GENOMIC DNA]</scope>
    <source>
        <strain evidence="7 8">Oil+RF-744-GAM-WT-6</strain>
    </source>
</reference>
<dbReference type="Gene3D" id="1.10.150.130">
    <property type="match status" value="1"/>
</dbReference>
<evidence type="ECO:0000256" key="3">
    <source>
        <dbReference type="ARBA" id="ARBA00023172"/>
    </source>
</evidence>
<evidence type="ECO:0000259" key="6">
    <source>
        <dbReference type="PROSITE" id="PS51900"/>
    </source>
</evidence>
<evidence type="ECO:0000313" key="8">
    <source>
        <dbReference type="Proteomes" id="UP000461880"/>
    </source>
</evidence>
<keyword evidence="2 4" id="KW-0238">DNA-binding</keyword>
<dbReference type="InterPro" id="IPR050090">
    <property type="entry name" value="Tyrosine_recombinase_XerCD"/>
</dbReference>
<organism evidence="7 8">
    <name type="scientific">Stecheria intestinalis</name>
    <dbReference type="NCBI Taxonomy" id="2606630"/>
    <lineage>
        <taxon>Bacteria</taxon>
        <taxon>Bacillati</taxon>
        <taxon>Bacillota</taxon>
        <taxon>Erysipelotrichia</taxon>
        <taxon>Erysipelotrichales</taxon>
        <taxon>Erysipelotrichaceae</taxon>
        <taxon>Stecheria</taxon>
    </lineage>
</organism>